<organism evidence="1 2">
    <name type="scientific">Streptomyces bathyalis</name>
    <dbReference type="NCBI Taxonomy" id="2710756"/>
    <lineage>
        <taxon>Bacteria</taxon>
        <taxon>Bacillati</taxon>
        <taxon>Actinomycetota</taxon>
        <taxon>Actinomycetes</taxon>
        <taxon>Kitasatosporales</taxon>
        <taxon>Streptomycetaceae</taxon>
        <taxon>Streptomyces</taxon>
    </lineage>
</organism>
<proteinExistence type="predicted"/>
<accession>A0A7T1T5N7</accession>
<gene>
    <name evidence="1" type="ORF">G4Z16_11220</name>
</gene>
<dbReference type="EMBL" id="CP048882">
    <property type="protein sequence ID" value="QPP06868.1"/>
    <property type="molecule type" value="Genomic_DNA"/>
</dbReference>
<dbReference type="KEGG" id="sbat:G4Z16_11220"/>
<evidence type="ECO:0000313" key="1">
    <source>
        <dbReference type="EMBL" id="QPP06868.1"/>
    </source>
</evidence>
<dbReference type="Proteomes" id="UP000595046">
    <property type="component" value="Chromosome"/>
</dbReference>
<dbReference type="AlphaFoldDB" id="A0A7T1T5N7"/>
<reference evidence="2" key="1">
    <citation type="submission" date="2020-02" db="EMBL/GenBank/DDBJ databases">
        <title>Streptomyces sp. ASO4wet.</title>
        <authorList>
            <person name="Risdian C."/>
            <person name="Landwehr W."/>
            <person name="Schupp P."/>
            <person name="Wink J."/>
        </authorList>
    </citation>
    <scope>NUCLEOTIDE SEQUENCE [LARGE SCALE GENOMIC DNA]</scope>
    <source>
        <strain evidence="2">ASO4wet</strain>
    </source>
</reference>
<sequence>MGATKVEVAELNKAVGELAEIQMEFRKADDKADDVVRHAGTKLRKAGGRQTSAALGDFANRWNGQVKHLHQQMQSVAEKLKSSADRYTLREIEENAKRRKIQADFG</sequence>
<keyword evidence="2" id="KW-1185">Reference proteome</keyword>
<protein>
    <recommendedName>
        <fullName evidence="3">ESAT-6-like protein</fullName>
    </recommendedName>
</protein>
<evidence type="ECO:0000313" key="2">
    <source>
        <dbReference type="Proteomes" id="UP000595046"/>
    </source>
</evidence>
<name>A0A7T1T5N7_9ACTN</name>
<evidence type="ECO:0008006" key="3">
    <source>
        <dbReference type="Google" id="ProtNLM"/>
    </source>
</evidence>
<dbReference type="RefSeq" id="WP_197350687.1">
    <property type="nucleotide sequence ID" value="NZ_CP048882.1"/>
</dbReference>